<keyword evidence="3" id="KW-0813">Transport</keyword>
<gene>
    <name evidence="11" type="ORF">E1A91_A06G068100v1</name>
</gene>
<organism evidence="11 12">
    <name type="scientific">Gossypium mustelinum</name>
    <name type="common">Cotton</name>
    <name type="synonym">Gossypium caicoense</name>
    <dbReference type="NCBI Taxonomy" id="34275"/>
    <lineage>
        <taxon>Eukaryota</taxon>
        <taxon>Viridiplantae</taxon>
        <taxon>Streptophyta</taxon>
        <taxon>Embryophyta</taxon>
        <taxon>Tracheophyta</taxon>
        <taxon>Spermatophyta</taxon>
        <taxon>Magnoliopsida</taxon>
        <taxon>eudicotyledons</taxon>
        <taxon>Gunneridae</taxon>
        <taxon>Pentapetalae</taxon>
        <taxon>rosids</taxon>
        <taxon>malvids</taxon>
        <taxon>Malvales</taxon>
        <taxon>Malvaceae</taxon>
        <taxon>Malvoideae</taxon>
        <taxon>Gossypium</taxon>
    </lineage>
</organism>
<feature type="transmembrane region" description="Helical" evidence="9">
    <location>
        <begin position="121"/>
        <end position="143"/>
    </location>
</feature>
<feature type="transmembrane region" description="Helical" evidence="9">
    <location>
        <begin position="318"/>
        <end position="338"/>
    </location>
</feature>
<dbReference type="InterPro" id="IPR003663">
    <property type="entry name" value="Sugar/inositol_transpt"/>
</dbReference>
<dbReference type="GO" id="GO:0016020">
    <property type="term" value="C:membrane"/>
    <property type="evidence" value="ECO:0007669"/>
    <property type="project" value="UniProtKB-SubCell"/>
</dbReference>
<dbReference type="InterPro" id="IPR020846">
    <property type="entry name" value="MFS_dom"/>
</dbReference>
<dbReference type="InterPro" id="IPR005828">
    <property type="entry name" value="MFS_sugar_transport-like"/>
</dbReference>
<sequence>MHFSSPEKLDKQHYYHLLPDSDLKNSKGFIISEPPKHKSQQQGRFHFKKYALAATIPASTNSVLLGYNIRLMSGGVLYIKDDLQISSTQQQILVGSLNVFSLISSLAFGKTSDTISHRYTIVLAAATFFVGALLMGLAPSFPFLMAGRLVARIGVGYSLMIGPVYTTEISPAMTWGFLSSFPEIFINMGILLGYISNFALSGLPQPLNWRLMLGLAVLPAGAVALGVITMLESPRWLVWKELLRPTRPIRQILITSIGINFFMQASGNDTIVYYSPKVFKDAGIHDRRQQFNVTVVMGIVKTCFVFISALYLDHFGRWPLQMLGTIGMAFSLAGLRVGSNYLEQSNEKPVLAITLCIVAVYADFSFFSIGLGPIT</sequence>
<evidence type="ECO:0000256" key="8">
    <source>
        <dbReference type="ARBA" id="ARBA00023136"/>
    </source>
</evidence>
<evidence type="ECO:0000256" key="5">
    <source>
        <dbReference type="ARBA" id="ARBA00022692"/>
    </source>
</evidence>
<feature type="transmembrane region" description="Helical" evidence="9">
    <location>
        <begin position="350"/>
        <end position="371"/>
    </location>
</feature>
<dbReference type="InterPro" id="IPR036259">
    <property type="entry name" value="MFS_trans_sf"/>
</dbReference>
<keyword evidence="7 9" id="KW-1133">Transmembrane helix</keyword>
<keyword evidence="6" id="KW-0769">Symport</keyword>
<dbReference type="GO" id="GO:0015144">
    <property type="term" value="F:carbohydrate transmembrane transporter activity"/>
    <property type="evidence" value="ECO:0007669"/>
    <property type="project" value="InterPro"/>
</dbReference>
<evidence type="ECO:0000256" key="9">
    <source>
        <dbReference type="SAM" id="Phobius"/>
    </source>
</evidence>
<keyword evidence="8 9" id="KW-0472">Membrane</keyword>
<evidence type="ECO:0000313" key="12">
    <source>
        <dbReference type="Proteomes" id="UP000323597"/>
    </source>
</evidence>
<keyword evidence="12" id="KW-1185">Reference proteome</keyword>
<comment type="subcellular location">
    <subcellularLocation>
        <location evidence="1">Membrane</location>
        <topology evidence="1">Multi-pass membrane protein</topology>
    </subcellularLocation>
</comment>
<dbReference type="Pfam" id="PF00083">
    <property type="entry name" value="Sugar_tr"/>
    <property type="match status" value="1"/>
</dbReference>
<feature type="domain" description="Major facilitator superfamily (MFS) profile" evidence="10">
    <location>
        <begin position="54"/>
        <end position="375"/>
    </location>
</feature>
<evidence type="ECO:0000256" key="7">
    <source>
        <dbReference type="ARBA" id="ARBA00022989"/>
    </source>
</evidence>
<feature type="transmembrane region" description="Helical" evidence="9">
    <location>
        <begin position="89"/>
        <end position="109"/>
    </location>
</feature>
<feature type="transmembrane region" description="Helical" evidence="9">
    <location>
        <begin position="291"/>
        <end position="312"/>
    </location>
</feature>
<evidence type="ECO:0000256" key="1">
    <source>
        <dbReference type="ARBA" id="ARBA00004141"/>
    </source>
</evidence>
<evidence type="ECO:0000256" key="3">
    <source>
        <dbReference type="ARBA" id="ARBA00022448"/>
    </source>
</evidence>
<name>A0A5D2YTK3_GOSMU</name>
<comment type="similarity">
    <text evidence="2">Belongs to the major facilitator superfamily. Sugar transporter (TC 2.A.1.1) family.</text>
</comment>
<dbReference type="GO" id="GO:0015293">
    <property type="term" value="F:symporter activity"/>
    <property type="evidence" value="ECO:0007669"/>
    <property type="project" value="UniProtKB-KW"/>
</dbReference>
<accession>A0A5D2YTK3</accession>
<dbReference type="AlphaFoldDB" id="A0A5D2YTK3"/>
<dbReference type="InterPro" id="IPR045262">
    <property type="entry name" value="STP/PLT_plant"/>
</dbReference>
<dbReference type="PANTHER" id="PTHR23500:SF432">
    <property type="entry name" value="POLYOL TRANSPORTER 5-LIKE"/>
    <property type="match status" value="1"/>
</dbReference>
<dbReference type="Gene3D" id="1.20.1250.20">
    <property type="entry name" value="MFS general substrate transporter like domains"/>
    <property type="match status" value="2"/>
</dbReference>
<evidence type="ECO:0000259" key="10">
    <source>
        <dbReference type="PROSITE" id="PS50850"/>
    </source>
</evidence>
<dbReference type="SUPFAM" id="SSF103473">
    <property type="entry name" value="MFS general substrate transporter"/>
    <property type="match status" value="1"/>
</dbReference>
<evidence type="ECO:0000313" key="11">
    <source>
        <dbReference type="EMBL" id="TYJ29414.1"/>
    </source>
</evidence>
<evidence type="ECO:0000256" key="4">
    <source>
        <dbReference type="ARBA" id="ARBA00022597"/>
    </source>
</evidence>
<dbReference type="PROSITE" id="PS50850">
    <property type="entry name" value="MFS"/>
    <property type="match status" value="1"/>
</dbReference>
<feature type="transmembrane region" description="Helical" evidence="9">
    <location>
        <begin position="207"/>
        <end position="231"/>
    </location>
</feature>
<keyword evidence="4" id="KW-0762">Sugar transport</keyword>
<dbReference type="EMBL" id="CM017641">
    <property type="protein sequence ID" value="TYJ29414.1"/>
    <property type="molecule type" value="Genomic_DNA"/>
</dbReference>
<dbReference type="PANTHER" id="PTHR23500">
    <property type="entry name" value="SOLUTE CARRIER FAMILY 2, FACILITATED GLUCOSE TRANSPORTER"/>
    <property type="match status" value="1"/>
</dbReference>
<keyword evidence="5 9" id="KW-0812">Transmembrane</keyword>
<evidence type="ECO:0000256" key="2">
    <source>
        <dbReference type="ARBA" id="ARBA00010992"/>
    </source>
</evidence>
<proteinExistence type="inferred from homology"/>
<feature type="transmembrane region" description="Helical" evidence="9">
    <location>
        <begin position="149"/>
        <end position="166"/>
    </location>
</feature>
<reference evidence="11 12" key="1">
    <citation type="submission" date="2019-07" db="EMBL/GenBank/DDBJ databases">
        <title>WGS assembly of Gossypium mustelinum.</title>
        <authorList>
            <person name="Chen Z.J."/>
            <person name="Sreedasyam A."/>
            <person name="Ando A."/>
            <person name="Song Q."/>
            <person name="De L."/>
            <person name="Hulse-Kemp A."/>
            <person name="Ding M."/>
            <person name="Ye W."/>
            <person name="Kirkbride R."/>
            <person name="Jenkins J."/>
            <person name="Plott C."/>
            <person name="Lovell J."/>
            <person name="Lin Y.-M."/>
            <person name="Vaughn R."/>
            <person name="Liu B."/>
            <person name="Li W."/>
            <person name="Simpson S."/>
            <person name="Scheffler B."/>
            <person name="Saski C."/>
            <person name="Grover C."/>
            <person name="Hu G."/>
            <person name="Conover J."/>
            <person name="Carlson J."/>
            <person name="Shu S."/>
            <person name="Boston L."/>
            <person name="Williams M."/>
            <person name="Peterson D."/>
            <person name="Mcgee K."/>
            <person name="Jones D."/>
            <person name="Wendel J."/>
            <person name="Stelly D."/>
            <person name="Grimwood J."/>
            <person name="Schmutz J."/>
        </authorList>
    </citation>
    <scope>NUCLEOTIDE SEQUENCE [LARGE SCALE GENOMIC DNA]</scope>
    <source>
        <strain evidence="11">1408120.09</strain>
    </source>
</reference>
<dbReference type="Proteomes" id="UP000323597">
    <property type="component" value="Chromosome A06"/>
</dbReference>
<feature type="transmembrane region" description="Helical" evidence="9">
    <location>
        <begin position="50"/>
        <end position="69"/>
    </location>
</feature>
<feature type="transmembrane region" description="Helical" evidence="9">
    <location>
        <begin position="173"/>
        <end position="195"/>
    </location>
</feature>
<evidence type="ECO:0000256" key="6">
    <source>
        <dbReference type="ARBA" id="ARBA00022847"/>
    </source>
</evidence>
<dbReference type="PRINTS" id="PR00171">
    <property type="entry name" value="SUGRTRNSPORT"/>
</dbReference>
<protein>
    <recommendedName>
        <fullName evidence="10">Major facilitator superfamily (MFS) profile domain-containing protein</fullName>
    </recommendedName>
</protein>